<protein>
    <submittedName>
        <fullName evidence="2">MFS transporter</fullName>
    </submittedName>
</protein>
<feature type="transmembrane region" description="Helical" evidence="1">
    <location>
        <begin position="922"/>
        <end position="942"/>
    </location>
</feature>
<feature type="transmembrane region" description="Helical" evidence="1">
    <location>
        <begin position="535"/>
        <end position="554"/>
    </location>
</feature>
<keyword evidence="1" id="KW-1133">Transmembrane helix</keyword>
<dbReference type="PRINTS" id="PR00702">
    <property type="entry name" value="ACRIFLAVINRP"/>
</dbReference>
<feature type="transmembrane region" description="Helical" evidence="1">
    <location>
        <begin position="390"/>
        <end position="413"/>
    </location>
</feature>
<accession>A0A3A1YZ98</accession>
<feature type="transmembrane region" description="Helical" evidence="1">
    <location>
        <begin position="896"/>
        <end position="916"/>
    </location>
</feature>
<comment type="caution">
    <text evidence="2">The sequence shown here is derived from an EMBL/GenBank/DDBJ whole genome shotgun (WGS) entry which is preliminary data.</text>
</comment>
<dbReference type="Gene3D" id="1.20.1640.10">
    <property type="entry name" value="Multidrug efflux transporter AcrB transmembrane domain"/>
    <property type="match status" value="2"/>
</dbReference>
<sequence length="1029" mass="113561">MSFPNLSALAVKERAITLFFLILAVIAGIYAFLSLGRAEDPPFTVRALVVSANWPGATPQEMQEQVANRLEKRIQEVPHLHEIETTVRPGQANLMVEFQDNTPKEIVPDLFYEVRKRMQEEAGSLPEGVIGPIVNDDFADVYFNLIALTAPGLPMRLVTRDAENIRDRIHQVPGVRKALILGERSERVFIEFDPIRLNNLGLSPTAIFEAIDAHNRLVPAGRIETEGPRLYLRLDSDLSEPEELANVPLRIGERLIRLADIATVHRGYEDPPSYLVRSKGQDAVLLGVVMESGVNGLELGERLENFIEGERARLPLGMSLNVLTNQADAIAGAVNLFQIKFFIAVAVVVAVSMLAIGLRAGLIVGIAVPVTLGITFLIMLMMRINLDRVTLGALILALGLLVDDAIISVEMMLVKMEEGWDRVKAAAHAWTVTAAPMLFGTLVTVAGFIPIGFAQSAVGEYTGNIFWVLGISLIVSWLVAVIFVPYLGVKMLPARHKTHTQGQDPAQSNHQPYQSSRYQRLRSLITWCVVHRKTVVFITIGLLLLAIAGMATVVQKQFFPTSDRPEVLISVYMPQGTSIEATDRTVQKLEELLTPMEEIESLSAYIGAGAPRFFISASPEMPDPGFAKLIAVATDAQARDRVIDQVNQAIDRGRFPEARVRATGLLYGPPVTWPVAFRILGPNPDTLRSIAYDIRNVMEQNPHVRGAHLDWNERAPILHLNMDKERLRLLGMTPLDVSRQLQFQLEGVTVTQLREDIRSVNVVARMAGLNHDARSNTDILSRIEIVTPEGRKLPFSQLGEIETRFEEPVIKRHNRERVLMVQGDVEGAQPNDVSLALWDNLKTLRSNLPPGYHLELAGSVEESTKGESSIQKMQPIMFAVMLIFIMLQMRSFSGTFMVVATAPLGLIGAVLALLMFQQPFGFVALLGLTGLAGILMRNTLILTQQVTDNFKAGMNQFEGVVEAAVQRARPVILTALAAVFAFVPLTLDTFWGPLAFVLIGGVAVGTAITLLFVPALYGLWFRIKPQENE</sequence>
<dbReference type="PANTHER" id="PTHR32063:SF18">
    <property type="entry name" value="CATION EFFLUX SYSTEM PROTEIN"/>
    <property type="match status" value="1"/>
</dbReference>
<dbReference type="RefSeq" id="WP_119515300.1">
    <property type="nucleotide sequence ID" value="NZ_NQYH01000001.1"/>
</dbReference>
<evidence type="ECO:0000313" key="2">
    <source>
        <dbReference type="EMBL" id="RIY42130.1"/>
    </source>
</evidence>
<gene>
    <name evidence="2" type="ORF">CJP73_01415</name>
</gene>
<dbReference type="OrthoDB" id="9757940at2"/>
<proteinExistence type="predicted"/>
<dbReference type="SUPFAM" id="SSF82693">
    <property type="entry name" value="Multidrug efflux transporter AcrB pore domain, PN1, PN2, PC1 and PC2 subdomains"/>
    <property type="match status" value="3"/>
</dbReference>
<dbReference type="GO" id="GO:0005886">
    <property type="term" value="C:plasma membrane"/>
    <property type="evidence" value="ECO:0007669"/>
    <property type="project" value="TreeGrafter"/>
</dbReference>
<evidence type="ECO:0000313" key="3">
    <source>
        <dbReference type="Proteomes" id="UP000266206"/>
    </source>
</evidence>
<feature type="transmembrane region" description="Helical" evidence="1">
    <location>
        <begin position="971"/>
        <end position="987"/>
    </location>
</feature>
<feature type="transmembrane region" description="Helical" evidence="1">
    <location>
        <begin position="993"/>
        <end position="1020"/>
    </location>
</feature>
<name>A0A3A1YZ98_9BURK</name>
<feature type="transmembrane region" description="Helical" evidence="1">
    <location>
        <begin position="363"/>
        <end position="384"/>
    </location>
</feature>
<dbReference type="Gene3D" id="3.30.70.1430">
    <property type="entry name" value="Multidrug efflux transporter AcrB pore domain"/>
    <property type="match status" value="2"/>
</dbReference>
<keyword evidence="1" id="KW-0472">Membrane</keyword>
<feature type="transmembrane region" description="Helical" evidence="1">
    <location>
        <begin position="336"/>
        <end position="356"/>
    </location>
</feature>
<dbReference type="InterPro" id="IPR001036">
    <property type="entry name" value="Acrflvin-R"/>
</dbReference>
<dbReference type="Gene3D" id="3.30.70.1440">
    <property type="entry name" value="Multidrug efflux transporter AcrB pore domain"/>
    <property type="match status" value="1"/>
</dbReference>
<reference evidence="2 3" key="1">
    <citation type="submission" date="2017-08" db="EMBL/GenBank/DDBJ databases">
        <title>Pusillimonas indicus sp. nov., a member of the family Alcaligenaceae isolated from surface seawater.</title>
        <authorList>
            <person name="Li J."/>
        </authorList>
    </citation>
    <scope>NUCLEOTIDE SEQUENCE [LARGE SCALE GENOMIC DNA]</scope>
    <source>
        <strain evidence="2 3">L52-1-41</strain>
    </source>
</reference>
<dbReference type="Proteomes" id="UP000266206">
    <property type="component" value="Unassembled WGS sequence"/>
</dbReference>
<dbReference type="Pfam" id="PF00873">
    <property type="entry name" value="ACR_tran"/>
    <property type="match status" value="1"/>
</dbReference>
<dbReference type="GO" id="GO:0042910">
    <property type="term" value="F:xenobiotic transmembrane transporter activity"/>
    <property type="evidence" value="ECO:0007669"/>
    <property type="project" value="TreeGrafter"/>
</dbReference>
<dbReference type="Gene3D" id="3.30.2090.10">
    <property type="entry name" value="Multidrug efflux transporter AcrB TolC docking domain, DN and DC subdomains"/>
    <property type="match status" value="2"/>
</dbReference>
<feature type="transmembrane region" description="Helical" evidence="1">
    <location>
        <begin position="425"/>
        <end position="453"/>
    </location>
</feature>
<keyword evidence="1" id="KW-0812">Transmembrane</keyword>
<dbReference type="PANTHER" id="PTHR32063">
    <property type="match status" value="1"/>
</dbReference>
<dbReference type="SUPFAM" id="SSF82866">
    <property type="entry name" value="Multidrug efflux transporter AcrB transmembrane domain"/>
    <property type="match status" value="2"/>
</dbReference>
<organism evidence="2 3">
    <name type="scientific">Neopusillimonas maritima</name>
    <dbReference type="NCBI Taxonomy" id="2026239"/>
    <lineage>
        <taxon>Bacteria</taxon>
        <taxon>Pseudomonadati</taxon>
        <taxon>Pseudomonadota</taxon>
        <taxon>Betaproteobacteria</taxon>
        <taxon>Burkholderiales</taxon>
        <taxon>Alcaligenaceae</taxon>
        <taxon>Neopusillimonas</taxon>
    </lineage>
</organism>
<dbReference type="Gene3D" id="3.30.70.1320">
    <property type="entry name" value="Multidrug efflux transporter AcrB pore domain like"/>
    <property type="match status" value="1"/>
</dbReference>
<dbReference type="InterPro" id="IPR027463">
    <property type="entry name" value="AcrB_DN_DC_subdom"/>
</dbReference>
<dbReference type="EMBL" id="NQYH01000001">
    <property type="protein sequence ID" value="RIY42130.1"/>
    <property type="molecule type" value="Genomic_DNA"/>
</dbReference>
<dbReference type="SUPFAM" id="SSF82714">
    <property type="entry name" value="Multidrug efflux transporter AcrB TolC docking domain, DN and DC subdomains"/>
    <property type="match status" value="2"/>
</dbReference>
<dbReference type="AlphaFoldDB" id="A0A3A1YZ98"/>
<feature type="transmembrane region" description="Helical" evidence="1">
    <location>
        <begin position="465"/>
        <end position="489"/>
    </location>
</feature>
<evidence type="ECO:0000256" key="1">
    <source>
        <dbReference type="SAM" id="Phobius"/>
    </source>
</evidence>